<dbReference type="Proteomes" id="UP001595859">
    <property type="component" value="Unassembled WGS sequence"/>
</dbReference>
<dbReference type="EMBL" id="JBHSIS010000006">
    <property type="protein sequence ID" value="MFC4854799.1"/>
    <property type="molecule type" value="Genomic_DNA"/>
</dbReference>
<comment type="caution">
    <text evidence="2">The sequence shown here is derived from an EMBL/GenBank/DDBJ whole genome shotgun (WGS) entry which is preliminary data.</text>
</comment>
<evidence type="ECO:0000256" key="1">
    <source>
        <dbReference type="SAM" id="MobiDB-lite"/>
    </source>
</evidence>
<gene>
    <name evidence="2" type="ORF">ACFPCV_14920</name>
</gene>
<feature type="region of interest" description="Disordered" evidence="1">
    <location>
        <begin position="47"/>
        <end position="71"/>
    </location>
</feature>
<keyword evidence="3" id="KW-1185">Reference proteome</keyword>
<sequence length="71" mass="7560">MGTVVDRGDVLMCRQYLRTALAAHLRDHDANPGTGHDRQHVRVIPGRGAGRAEGTPQEAEAAGIEECAAAR</sequence>
<evidence type="ECO:0000313" key="3">
    <source>
        <dbReference type="Proteomes" id="UP001595859"/>
    </source>
</evidence>
<feature type="compositionally biased region" description="Low complexity" evidence="1">
    <location>
        <begin position="58"/>
        <end position="71"/>
    </location>
</feature>
<protein>
    <submittedName>
        <fullName evidence="2">Uncharacterized protein</fullName>
    </submittedName>
</protein>
<dbReference type="RefSeq" id="WP_378056724.1">
    <property type="nucleotide sequence ID" value="NZ_JBHSIS010000006.1"/>
</dbReference>
<reference evidence="3" key="1">
    <citation type="journal article" date="2019" name="Int. J. Syst. Evol. Microbiol.">
        <title>The Global Catalogue of Microorganisms (GCM) 10K type strain sequencing project: providing services to taxonomists for standard genome sequencing and annotation.</title>
        <authorList>
            <consortium name="The Broad Institute Genomics Platform"/>
            <consortium name="The Broad Institute Genome Sequencing Center for Infectious Disease"/>
            <person name="Wu L."/>
            <person name="Ma J."/>
        </authorList>
    </citation>
    <scope>NUCLEOTIDE SEQUENCE [LARGE SCALE GENOMIC DNA]</scope>
    <source>
        <strain evidence="3">ZS-22-S1</strain>
    </source>
</reference>
<organism evidence="2 3">
    <name type="scientific">Actinophytocola glycyrrhizae</name>
    <dbReference type="NCBI Taxonomy" id="2044873"/>
    <lineage>
        <taxon>Bacteria</taxon>
        <taxon>Bacillati</taxon>
        <taxon>Actinomycetota</taxon>
        <taxon>Actinomycetes</taxon>
        <taxon>Pseudonocardiales</taxon>
        <taxon>Pseudonocardiaceae</taxon>
    </lineage>
</organism>
<evidence type="ECO:0000313" key="2">
    <source>
        <dbReference type="EMBL" id="MFC4854799.1"/>
    </source>
</evidence>
<accession>A0ABV9S523</accession>
<name>A0ABV9S523_9PSEU</name>
<proteinExistence type="predicted"/>